<dbReference type="EMBL" id="VSSQ01116761">
    <property type="protein sequence ID" value="MPN51543.1"/>
    <property type="molecule type" value="Genomic_DNA"/>
</dbReference>
<organism evidence="1">
    <name type="scientific">bioreactor metagenome</name>
    <dbReference type="NCBI Taxonomy" id="1076179"/>
    <lineage>
        <taxon>unclassified sequences</taxon>
        <taxon>metagenomes</taxon>
        <taxon>ecological metagenomes</taxon>
    </lineage>
</organism>
<name>A0A645IWH5_9ZZZZ</name>
<protein>
    <submittedName>
        <fullName evidence="1">Uncharacterized protein</fullName>
    </submittedName>
</protein>
<gene>
    <name evidence="1" type="ORF">SDC9_199191</name>
</gene>
<comment type="caution">
    <text evidence="1">The sequence shown here is derived from an EMBL/GenBank/DDBJ whole genome shotgun (WGS) entry which is preliminary data.</text>
</comment>
<evidence type="ECO:0000313" key="1">
    <source>
        <dbReference type="EMBL" id="MPN51543.1"/>
    </source>
</evidence>
<reference evidence="1" key="1">
    <citation type="submission" date="2019-08" db="EMBL/GenBank/DDBJ databases">
        <authorList>
            <person name="Kucharzyk K."/>
            <person name="Murdoch R.W."/>
            <person name="Higgins S."/>
            <person name="Loffler F."/>
        </authorList>
    </citation>
    <scope>NUCLEOTIDE SEQUENCE</scope>
</reference>
<dbReference type="AlphaFoldDB" id="A0A645IWH5"/>
<sequence length="174" mass="19018">MDIADAHGQGVHARFGKKAQRLPGVGVRNGGCRLILPAAYPADFGFHIHGLSVGHGHYLPGEAHVFRKGQVRAVKHDGGEAQPDGFFHTVHGQAVVQMDRHLHLGTPGGLQHGRPDHVQGRCLKPGLGNLQDDRRLGLFRRRQNPKDHFKVCHAESACGAVVMPCPFKQRAHTR</sequence>
<proteinExistence type="predicted"/>
<accession>A0A645IWH5</accession>